<evidence type="ECO:0000313" key="4">
    <source>
        <dbReference type="Proteomes" id="UP000095601"/>
    </source>
</evidence>
<dbReference type="RefSeq" id="WP_069800592.1">
    <property type="nucleotide sequence ID" value="NZ_CP034157.1"/>
</dbReference>
<dbReference type="Proteomes" id="UP000095601">
    <property type="component" value="Unassembled WGS sequence"/>
</dbReference>
<feature type="transmembrane region" description="Helical" evidence="1">
    <location>
        <begin position="39"/>
        <end position="64"/>
    </location>
</feature>
<dbReference type="KEGG" id="cnr:EB819_09625"/>
<dbReference type="STRING" id="237258.SAMN04489756_10352"/>
<sequence>MREPKFITDLRHKVEHEWFGTLTRFGSRLGIPVSKLRVFFIYSTFATAGFFFLVYLMMAFTLWVKDIFVTRRPNVFDL</sequence>
<evidence type="ECO:0000256" key="1">
    <source>
        <dbReference type="SAM" id="Phobius"/>
    </source>
</evidence>
<reference evidence="3 5" key="2">
    <citation type="submission" date="2018-02" db="EMBL/GenBank/DDBJ databases">
        <title>Draft genome sequence of bacterial isolates from marine environment.</title>
        <authorList>
            <person name="Singh S.K."/>
            <person name="Hill R."/>
            <person name="Major S."/>
            <person name="Cai H."/>
            <person name="Li Y."/>
        </authorList>
    </citation>
    <scope>NUCLEOTIDE SEQUENCE [LARGE SCALE GENOMIC DNA]</scope>
    <source>
        <strain evidence="3 5">IMET F</strain>
    </source>
</reference>
<organism evidence="2 4">
    <name type="scientific">Cloacibacterium normanense</name>
    <dbReference type="NCBI Taxonomy" id="237258"/>
    <lineage>
        <taxon>Bacteria</taxon>
        <taxon>Pseudomonadati</taxon>
        <taxon>Bacteroidota</taxon>
        <taxon>Flavobacteriia</taxon>
        <taxon>Flavobacteriales</taxon>
        <taxon>Weeksellaceae</taxon>
    </lineage>
</organism>
<keyword evidence="1" id="KW-1133">Transmembrane helix</keyword>
<evidence type="ECO:0000313" key="5">
    <source>
        <dbReference type="Proteomes" id="UP000238565"/>
    </source>
</evidence>
<comment type="caution">
    <text evidence="2">The sequence shown here is derived from an EMBL/GenBank/DDBJ whole genome shotgun (WGS) entry which is preliminary data.</text>
</comment>
<accession>A0A1E5UAZ7</accession>
<evidence type="ECO:0000313" key="2">
    <source>
        <dbReference type="EMBL" id="OEL10091.1"/>
    </source>
</evidence>
<name>A0A1E5UAZ7_9FLAO</name>
<dbReference type="PATRIC" id="fig|237258.4.peg.965"/>
<reference evidence="2 4" key="1">
    <citation type="submission" date="2016-09" db="EMBL/GenBank/DDBJ databases">
        <authorList>
            <person name="Capua I."/>
            <person name="De Benedictis P."/>
            <person name="Joannis T."/>
            <person name="Lombin L.H."/>
            <person name="Cattoli G."/>
        </authorList>
    </citation>
    <scope>NUCLEOTIDE SEQUENCE [LARGE SCALE GENOMIC DNA]</scope>
    <source>
        <strain evidence="2 4">NRS-1</strain>
    </source>
</reference>
<evidence type="ECO:0000313" key="3">
    <source>
        <dbReference type="EMBL" id="PPZ90933.1"/>
    </source>
</evidence>
<gene>
    <name evidence="2" type="ORF">BHF72_0785</name>
    <name evidence="3" type="ORF">C3729_10970</name>
</gene>
<proteinExistence type="predicted"/>
<keyword evidence="1" id="KW-0812">Transmembrane</keyword>
<keyword evidence="4" id="KW-1185">Reference proteome</keyword>
<dbReference type="Proteomes" id="UP000238565">
    <property type="component" value="Unassembled WGS sequence"/>
</dbReference>
<dbReference type="OrthoDB" id="674853at2"/>
<dbReference type="EMBL" id="PTPZ01000007">
    <property type="protein sequence ID" value="PPZ90933.1"/>
    <property type="molecule type" value="Genomic_DNA"/>
</dbReference>
<keyword evidence="1" id="KW-0472">Membrane</keyword>
<protein>
    <submittedName>
        <fullName evidence="3">PspC family transcriptional regulator</fullName>
    </submittedName>
</protein>
<dbReference type="AlphaFoldDB" id="A0A1E5UAZ7"/>
<dbReference type="EMBL" id="MKGI01000079">
    <property type="protein sequence ID" value="OEL10091.1"/>
    <property type="molecule type" value="Genomic_DNA"/>
</dbReference>